<protein>
    <submittedName>
        <fullName evidence="6">DUF1205 domain-containing protein</fullName>
    </submittedName>
</protein>
<evidence type="ECO:0000259" key="5">
    <source>
        <dbReference type="Pfam" id="PF21036"/>
    </source>
</evidence>
<evidence type="ECO:0000313" key="6">
    <source>
        <dbReference type="EMBL" id="MDQ7907422.1"/>
    </source>
</evidence>
<accession>A0ABU0ZK39</accession>
<dbReference type="Proteomes" id="UP001230908">
    <property type="component" value="Unassembled WGS sequence"/>
</dbReference>
<dbReference type="InterPro" id="IPR050426">
    <property type="entry name" value="Glycosyltransferase_28"/>
</dbReference>
<reference evidence="6 7" key="1">
    <citation type="submission" date="2023-08" db="EMBL/GenBank/DDBJ databases">
        <title>Phytohabitans sansha sp. nov., isolated from marine sediment.</title>
        <authorList>
            <person name="Zhao Y."/>
            <person name="Yi K."/>
        </authorList>
    </citation>
    <scope>NUCLEOTIDE SEQUENCE [LARGE SCALE GENOMIC DNA]</scope>
    <source>
        <strain evidence="6 7">ZYX-F-186</strain>
    </source>
</reference>
<keyword evidence="2" id="KW-0328">Glycosyltransferase</keyword>
<keyword evidence="7" id="KW-1185">Reference proteome</keyword>
<dbReference type="PANTHER" id="PTHR48050:SF13">
    <property type="entry name" value="STEROL 3-BETA-GLUCOSYLTRANSFERASE UGT80A2"/>
    <property type="match status" value="1"/>
</dbReference>
<evidence type="ECO:0000313" key="7">
    <source>
        <dbReference type="Proteomes" id="UP001230908"/>
    </source>
</evidence>
<dbReference type="Pfam" id="PF06722">
    <property type="entry name" value="EryCIII-like_C"/>
    <property type="match status" value="1"/>
</dbReference>
<dbReference type="CDD" id="cd03784">
    <property type="entry name" value="GT1_Gtf-like"/>
    <property type="match status" value="1"/>
</dbReference>
<dbReference type="InterPro" id="IPR002213">
    <property type="entry name" value="UDP_glucos_trans"/>
</dbReference>
<keyword evidence="3" id="KW-0808">Transferase</keyword>
<proteinExistence type="inferred from homology"/>
<evidence type="ECO:0000256" key="3">
    <source>
        <dbReference type="ARBA" id="ARBA00022679"/>
    </source>
</evidence>
<name>A0ABU0ZK39_9ACTN</name>
<dbReference type="InterPro" id="IPR048284">
    <property type="entry name" value="EryCIII-like_N"/>
</dbReference>
<evidence type="ECO:0000259" key="4">
    <source>
        <dbReference type="Pfam" id="PF06722"/>
    </source>
</evidence>
<dbReference type="PANTHER" id="PTHR48050">
    <property type="entry name" value="STEROL 3-BETA-GLUCOSYLTRANSFERASE"/>
    <property type="match status" value="1"/>
</dbReference>
<gene>
    <name evidence="6" type="ORF">RB614_23165</name>
</gene>
<dbReference type="EMBL" id="JAVHUY010000022">
    <property type="protein sequence ID" value="MDQ7907422.1"/>
    <property type="molecule type" value="Genomic_DNA"/>
</dbReference>
<evidence type="ECO:0000256" key="2">
    <source>
        <dbReference type="ARBA" id="ARBA00022676"/>
    </source>
</evidence>
<dbReference type="SUPFAM" id="SSF53756">
    <property type="entry name" value="UDP-Glycosyltransferase/glycogen phosphorylase"/>
    <property type="match status" value="1"/>
</dbReference>
<sequence length="384" mass="40506">MKILMVTATAPSHFYPLVPVAWAARSAGHEVRVAHQPSLTAAVVASGLPSVPAGEDVDLAAVAARWRAQNAPGPGAGPDPESAVRHAVGLFVAIAEAMIDDVMLFCRRWAPDLIVYEPTGYAGHLASTALGVPAVRHLVGPDFSAGLAGTEQELATDLYKRHGVTEIDLTGDLTLDPCPPVLQAPYPPQQRQLVRYLPYNGAGQVPRWVLEEHDRPRVCVTWGTTFARVTGHLAPARRVLEALADLDVDVIAAVTAGHSGMLGEVPDRVRVVEELPLNYFLPTCSAIVHHGGDNTTLTASALGVPQLIIPLTFNPFSPAKAVATAGAGLHTDGSDPTVAALRDGIAALLGDARYRHGARRLARLCRTMPSSGEAVASLERLGGR</sequence>
<comment type="caution">
    <text evidence="6">The sequence shown here is derived from an EMBL/GenBank/DDBJ whole genome shotgun (WGS) entry which is preliminary data.</text>
</comment>
<feature type="domain" description="Erythromycin biosynthesis protein CIII-like C-terminal" evidence="4">
    <location>
        <begin position="238"/>
        <end position="381"/>
    </location>
</feature>
<comment type="similarity">
    <text evidence="1">Belongs to the glycosyltransferase 28 family.</text>
</comment>
<dbReference type="InterPro" id="IPR010610">
    <property type="entry name" value="EryCIII-like_C"/>
</dbReference>
<dbReference type="Pfam" id="PF21036">
    <property type="entry name" value="EryCIII-like_N"/>
    <property type="match status" value="1"/>
</dbReference>
<dbReference type="RefSeq" id="WP_308714700.1">
    <property type="nucleotide sequence ID" value="NZ_JAVHUY010000022.1"/>
</dbReference>
<organism evidence="6 7">
    <name type="scientific">Phytohabitans maris</name>
    <dbReference type="NCBI Taxonomy" id="3071409"/>
    <lineage>
        <taxon>Bacteria</taxon>
        <taxon>Bacillati</taxon>
        <taxon>Actinomycetota</taxon>
        <taxon>Actinomycetes</taxon>
        <taxon>Micromonosporales</taxon>
        <taxon>Micromonosporaceae</taxon>
    </lineage>
</organism>
<feature type="domain" description="Erythromycin biosynthesis protein CIII-like N-terminal" evidence="5">
    <location>
        <begin position="22"/>
        <end position="223"/>
    </location>
</feature>
<dbReference type="Gene3D" id="3.40.50.2000">
    <property type="entry name" value="Glycogen Phosphorylase B"/>
    <property type="match status" value="2"/>
</dbReference>
<evidence type="ECO:0000256" key="1">
    <source>
        <dbReference type="ARBA" id="ARBA00006962"/>
    </source>
</evidence>